<organism evidence="2 3">
    <name type="scientific">Cohnella zeiphila</name>
    <dbReference type="NCBI Taxonomy" id="2761120"/>
    <lineage>
        <taxon>Bacteria</taxon>
        <taxon>Bacillati</taxon>
        <taxon>Bacillota</taxon>
        <taxon>Bacilli</taxon>
        <taxon>Bacillales</taxon>
        <taxon>Paenibacillaceae</taxon>
        <taxon>Cohnella</taxon>
    </lineage>
</organism>
<evidence type="ECO:0000313" key="2">
    <source>
        <dbReference type="EMBL" id="MBB6734060.1"/>
    </source>
</evidence>
<dbReference type="PRINTS" id="PR00469">
    <property type="entry name" value="PNDRDTASEII"/>
</dbReference>
<accession>A0A7X0SQ16</accession>
<dbReference type="SUPFAM" id="SSF51905">
    <property type="entry name" value="FAD/NAD(P)-binding domain"/>
    <property type="match status" value="1"/>
</dbReference>
<keyword evidence="3" id="KW-1185">Reference proteome</keyword>
<keyword evidence="1" id="KW-0560">Oxidoreductase</keyword>
<dbReference type="PRINTS" id="PR00368">
    <property type="entry name" value="FADPNR"/>
</dbReference>
<reference evidence="2 3" key="1">
    <citation type="submission" date="2020-08" db="EMBL/GenBank/DDBJ databases">
        <title>Cohnella phylogeny.</title>
        <authorList>
            <person name="Dunlap C."/>
        </authorList>
    </citation>
    <scope>NUCLEOTIDE SEQUENCE [LARGE SCALE GENOMIC DNA]</scope>
    <source>
        <strain evidence="2 3">CBP 2801</strain>
    </source>
</reference>
<dbReference type="EMBL" id="JACJVO010000032">
    <property type="protein sequence ID" value="MBB6734060.1"/>
    <property type="molecule type" value="Genomic_DNA"/>
</dbReference>
<gene>
    <name evidence="2" type="ORF">H7C18_24365</name>
</gene>
<dbReference type="RefSeq" id="WP_185131717.1">
    <property type="nucleotide sequence ID" value="NZ_JACJVO010000032.1"/>
</dbReference>
<dbReference type="GO" id="GO:0050660">
    <property type="term" value="F:flavin adenine dinucleotide binding"/>
    <property type="evidence" value="ECO:0007669"/>
    <property type="project" value="TreeGrafter"/>
</dbReference>
<protein>
    <submittedName>
        <fullName evidence="2">NAD(P)-binding domain-containing protein</fullName>
    </submittedName>
</protein>
<comment type="caution">
    <text evidence="2">The sequence shown here is derived from an EMBL/GenBank/DDBJ whole genome shotgun (WGS) entry which is preliminary data.</text>
</comment>
<name>A0A7X0SQ16_9BACL</name>
<dbReference type="InterPro" id="IPR036188">
    <property type="entry name" value="FAD/NAD-bd_sf"/>
</dbReference>
<dbReference type="InterPro" id="IPR050982">
    <property type="entry name" value="Auxin_biosynth/cation_transpt"/>
</dbReference>
<evidence type="ECO:0000256" key="1">
    <source>
        <dbReference type="ARBA" id="ARBA00023002"/>
    </source>
</evidence>
<dbReference type="Proteomes" id="UP000564644">
    <property type="component" value="Unassembled WGS sequence"/>
</dbReference>
<dbReference type="Gene3D" id="3.50.50.60">
    <property type="entry name" value="FAD/NAD(P)-binding domain"/>
    <property type="match status" value="1"/>
</dbReference>
<dbReference type="Pfam" id="PF13738">
    <property type="entry name" value="Pyr_redox_3"/>
    <property type="match status" value="1"/>
</dbReference>
<proteinExistence type="predicted"/>
<dbReference type="PANTHER" id="PTHR43539:SF78">
    <property type="entry name" value="FLAVIN-CONTAINING MONOOXYGENASE"/>
    <property type="match status" value="1"/>
</dbReference>
<sequence>MNTTVMIVGAGPYGISLAYELWRRKVPFVIAGQPFSLWFDHTLGSMSIRSDYHTSEIYTRDKMFNIERFIRQKFPDRADELLNHRIPTSVFRDYLRDVLKRLPFPIERQKVVHVKKQGAFFVHTLEDGRQVVSEASVMATGIENHRVIPDGLAPLRSDLVLHSWQVADYEKLKNKRLLVVGAGQSAAECAAHLSKENQVTWVMRKQPVFYSEPINLPKPVFKFILYATPYYYFLPPRIKSLLGQKFVETTITPDMKSLWESKDLRTVYADVNDLKLYEEEGGPIRSGVLNESYDRVIAATGFRYRLDALRFLDPGLRRAIRVEGDIPIVNFRFETSVAKLFMVGGITEPRYGPAQRFMIGARHAALTLGRELCP</sequence>
<dbReference type="GO" id="GO:0004497">
    <property type="term" value="F:monooxygenase activity"/>
    <property type="evidence" value="ECO:0007669"/>
    <property type="project" value="TreeGrafter"/>
</dbReference>
<dbReference type="PANTHER" id="PTHR43539">
    <property type="entry name" value="FLAVIN-BINDING MONOOXYGENASE-LIKE PROTEIN (AFU_ORTHOLOGUE AFUA_4G09220)"/>
    <property type="match status" value="1"/>
</dbReference>
<dbReference type="AlphaFoldDB" id="A0A7X0SQ16"/>
<evidence type="ECO:0000313" key="3">
    <source>
        <dbReference type="Proteomes" id="UP000564644"/>
    </source>
</evidence>